<evidence type="ECO:0000313" key="2">
    <source>
        <dbReference type="EMBL" id="VDP61234.1"/>
    </source>
</evidence>
<name>A0A183KMK2_9TREM</name>
<keyword evidence="3" id="KW-1185">Reference proteome</keyword>
<reference evidence="2 3" key="2">
    <citation type="submission" date="2018-11" db="EMBL/GenBank/DDBJ databases">
        <authorList>
            <consortium name="Pathogen Informatics"/>
        </authorList>
    </citation>
    <scope>NUCLEOTIDE SEQUENCE [LARGE SCALE GENOMIC DNA]</scope>
    <source>
        <strain evidence="2">Dakar</strain>
        <strain evidence="3">Dakar, Senegal</strain>
    </source>
</reference>
<feature type="signal peptide" evidence="1">
    <location>
        <begin position="1"/>
        <end position="20"/>
    </location>
</feature>
<protein>
    <submittedName>
        <fullName evidence="4">Secreted protein</fullName>
    </submittedName>
</protein>
<organism evidence="4">
    <name type="scientific">Schistosoma curassoni</name>
    <dbReference type="NCBI Taxonomy" id="6186"/>
    <lineage>
        <taxon>Eukaryota</taxon>
        <taxon>Metazoa</taxon>
        <taxon>Spiralia</taxon>
        <taxon>Lophotrochozoa</taxon>
        <taxon>Platyhelminthes</taxon>
        <taxon>Trematoda</taxon>
        <taxon>Digenea</taxon>
        <taxon>Strigeidida</taxon>
        <taxon>Schistosomatoidea</taxon>
        <taxon>Schistosomatidae</taxon>
        <taxon>Schistosoma</taxon>
    </lineage>
</organism>
<dbReference type="AlphaFoldDB" id="A0A183KMK2"/>
<keyword evidence="1" id="KW-0732">Signal</keyword>
<accession>A0A183KMK2</accession>
<proteinExistence type="predicted"/>
<evidence type="ECO:0000256" key="1">
    <source>
        <dbReference type="SAM" id="SignalP"/>
    </source>
</evidence>
<dbReference type="EMBL" id="UZAK01038486">
    <property type="protein sequence ID" value="VDP61234.1"/>
    <property type="molecule type" value="Genomic_DNA"/>
</dbReference>
<sequence>MFFNCRNAALALPILAFTTASDPPCSSLILPRYLKDSTSSRASPSSVIVLMFSVLYLRISLYPLCILRPTDAEAASTLALSSSAFVLVKNVQNPMGTNSTVGFKAKLLCFTVDYVTTELFEQKLIGQLVPSILQVHSTDDWEPSFKAFCRLPSTT</sequence>
<evidence type="ECO:0000313" key="3">
    <source>
        <dbReference type="Proteomes" id="UP000279833"/>
    </source>
</evidence>
<dbReference type="Proteomes" id="UP000279833">
    <property type="component" value="Unassembled WGS sequence"/>
</dbReference>
<reference evidence="4" key="1">
    <citation type="submission" date="2016-06" db="UniProtKB">
        <authorList>
            <consortium name="WormBaseParasite"/>
        </authorList>
    </citation>
    <scope>IDENTIFICATION</scope>
</reference>
<feature type="chain" id="PRO_5043140872" evidence="1">
    <location>
        <begin position="21"/>
        <end position="155"/>
    </location>
</feature>
<evidence type="ECO:0000313" key="4">
    <source>
        <dbReference type="WBParaSite" id="SCUD_0001627901-mRNA-1"/>
    </source>
</evidence>
<gene>
    <name evidence="2" type="ORF">SCUD_LOCUS16276</name>
</gene>
<dbReference type="WBParaSite" id="SCUD_0001627901-mRNA-1">
    <property type="protein sequence ID" value="SCUD_0001627901-mRNA-1"/>
    <property type="gene ID" value="SCUD_0001627901"/>
</dbReference>